<evidence type="ECO:0000259" key="1">
    <source>
        <dbReference type="Pfam" id="PF13456"/>
    </source>
</evidence>
<dbReference type="EMBL" id="JARKNE010000011">
    <property type="protein sequence ID" value="KAK5785322.1"/>
    <property type="molecule type" value="Genomic_DNA"/>
</dbReference>
<gene>
    <name evidence="2" type="ORF">PVK06_039894</name>
</gene>
<dbReference type="PANTHER" id="PTHR47723">
    <property type="entry name" value="OS05G0353850 PROTEIN"/>
    <property type="match status" value="1"/>
</dbReference>
<dbReference type="CDD" id="cd06222">
    <property type="entry name" value="RNase_H_like"/>
    <property type="match status" value="1"/>
</dbReference>
<protein>
    <recommendedName>
        <fullName evidence="1">RNase H type-1 domain-containing protein</fullName>
    </recommendedName>
</protein>
<organism evidence="2 3">
    <name type="scientific">Gossypium arboreum</name>
    <name type="common">Tree cotton</name>
    <name type="synonym">Gossypium nanking</name>
    <dbReference type="NCBI Taxonomy" id="29729"/>
    <lineage>
        <taxon>Eukaryota</taxon>
        <taxon>Viridiplantae</taxon>
        <taxon>Streptophyta</taxon>
        <taxon>Embryophyta</taxon>
        <taxon>Tracheophyta</taxon>
        <taxon>Spermatophyta</taxon>
        <taxon>Magnoliopsida</taxon>
        <taxon>eudicotyledons</taxon>
        <taxon>Gunneridae</taxon>
        <taxon>Pentapetalae</taxon>
        <taxon>rosids</taxon>
        <taxon>malvids</taxon>
        <taxon>Malvales</taxon>
        <taxon>Malvaceae</taxon>
        <taxon>Malvoideae</taxon>
        <taxon>Gossypium</taxon>
    </lineage>
</organism>
<keyword evidence="3" id="KW-1185">Reference proteome</keyword>
<proteinExistence type="predicted"/>
<dbReference type="Pfam" id="PF13456">
    <property type="entry name" value="RVT_3"/>
    <property type="match status" value="1"/>
</dbReference>
<dbReference type="InterPro" id="IPR044730">
    <property type="entry name" value="RNase_H-like_dom_plant"/>
</dbReference>
<accession>A0ABR0N673</accession>
<dbReference type="Proteomes" id="UP001358586">
    <property type="component" value="Chromosome 11"/>
</dbReference>
<dbReference type="Gene3D" id="3.30.420.10">
    <property type="entry name" value="Ribonuclease H-like superfamily/Ribonuclease H"/>
    <property type="match status" value="1"/>
</dbReference>
<comment type="caution">
    <text evidence="2">The sequence shown here is derived from an EMBL/GenBank/DDBJ whole genome shotgun (WGS) entry which is preliminary data.</text>
</comment>
<reference evidence="2 3" key="1">
    <citation type="submission" date="2023-03" db="EMBL/GenBank/DDBJ databases">
        <title>WGS of Gossypium arboreum.</title>
        <authorList>
            <person name="Yu D."/>
        </authorList>
    </citation>
    <scope>NUCLEOTIDE SEQUENCE [LARGE SCALE GENOMIC DNA]</scope>
    <source>
        <tissue evidence="2">Leaf</tissue>
    </source>
</reference>
<dbReference type="InterPro" id="IPR002156">
    <property type="entry name" value="RNaseH_domain"/>
</dbReference>
<dbReference type="SUPFAM" id="SSF53098">
    <property type="entry name" value="Ribonuclease H-like"/>
    <property type="match status" value="1"/>
</dbReference>
<evidence type="ECO:0000313" key="3">
    <source>
        <dbReference type="Proteomes" id="UP001358586"/>
    </source>
</evidence>
<dbReference type="InterPro" id="IPR053151">
    <property type="entry name" value="RNase_H-like"/>
</dbReference>
<dbReference type="PANTHER" id="PTHR47723:SF24">
    <property type="entry name" value="RNASE H TYPE-1 DOMAIN-CONTAINING PROTEIN"/>
    <property type="match status" value="1"/>
</dbReference>
<evidence type="ECO:0000313" key="2">
    <source>
        <dbReference type="EMBL" id="KAK5785322.1"/>
    </source>
</evidence>
<feature type="domain" description="RNase H type-1" evidence="1">
    <location>
        <begin position="140"/>
        <end position="260"/>
    </location>
</feature>
<dbReference type="InterPro" id="IPR012337">
    <property type="entry name" value="RNaseH-like_sf"/>
</dbReference>
<sequence>MFFSLFCEQCGKSHESAFHAVRDCDFAQLVWKHVLPRNVWSVFFNFNIGEWVHCNILNKGMLNVDSGEWLTLFSIVTWSIWKNRNDFIFKSASRSSHDLIASALAWTKSCGLGTKISYLAYSSKIEQRWQRPELGWVKINVDGSVPINNSKAGIGGAVRDSNRKWLTGFNMVTGMDEIFRIEARAVIEGMKLAWVEGYKQVEISCDNVMLMDTICNGFASISNITEVRLIHEWCKKDWKVKFRHVWRGSNKVANSLAKAATGKFNQIVMFLGPPKYVIRLLEEDSQDHLYGRNSCVVHS</sequence>
<name>A0ABR0N673_GOSAR</name>
<dbReference type="InterPro" id="IPR036397">
    <property type="entry name" value="RNaseH_sf"/>
</dbReference>